<dbReference type="PROSITE" id="PS51677">
    <property type="entry name" value="NODB"/>
    <property type="match status" value="1"/>
</dbReference>
<gene>
    <name evidence="2" type="ORF">J2Z20_002908</name>
</gene>
<reference evidence="2 3" key="1">
    <citation type="submission" date="2021-03" db="EMBL/GenBank/DDBJ databases">
        <title>Genomic Encyclopedia of Type Strains, Phase IV (KMG-IV): sequencing the most valuable type-strain genomes for metagenomic binning, comparative biology and taxonomic classification.</title>
        <authorList>
            <person name="Goeker M."/>
        </authorList>
    </citation>
    <scope>NUCLEOTIDE SEQUENCE [LARGE SCALE GENOMIC DNA]</scope>
    <source>
        <strain evidence="2 3">DSM 23491</strain>
    </source>
</reference>
<dbReference type="Pfam" id="PF01522">
    <property type="entry name" value="Polysacc_deac_1"/>
    <property type="match status" value="1"/>
</dbReference>
<dbReference type="SUPFAM" id="SSF55383">
    <property type="entry name" value="Copper amine oxidase, domain N"/>
    <property type="match status" value="1"/>
</dbReference>
<feature type="domain" description="NodB homology" evidence="1">
    <location>
        <begin position="86"/>
        <end position="271"/>
    </location>
</feature>
<organism evidence="2 3">
    <name type="scientific">Paenibacillus sediminis</name>
    <dbReference type="NCBI Taxonomy" id="664909"/>
    <lineage>
        <taxon>Bacteria</taxon>
        <taxon>Bacillati</taxon>
        <taxon>Bacillota</taxon>
        <taxon>Bacilli</taxon>
        <taxon>Bacillales</taxon>
        <taxon>Paenibacillaceae</taxon>
        <taxon>Paenibacillus</taxon>
    </lineage>
</organism>
<dbReference type="RefSeq" id="WP_209851670.1">
    <property type="nucleotide sequence ID" value="NZ_CBCRVE010000010.1"/>
</dbReference>
<dbReference type="InterPro" id="IPR036582">
    <property type="entry name" value="Mao_N_sf"/>
</dbReference>
<dbReference type="CDD" id="cd10944">
    <property type="entry name" value="CE4_SmPgdA_like"/>
    <property type="match status" value="1"/>
</dbReference>
<dbReference type="PANTHER" id="PTHR10587:SF125">
    <property type="entry name" value="POLYSACCHARIDE DEACETYLASE YHEN-RELATED"/>
    <property type="match status" value="1"/>
</dbReference>
<keyword evidence="3" id="KW-1185">Reference proteome</keyword>
<accession>A0ABS4H674</accession>
<sequence>MNKGVSKPFFRRSLKWIWTVAVILFYLFSYHSSALSTYSALDIDQTINHSSSSKIDAASYASKPVHFQTLSSAAQDQKQPTPKQPKTVYLTFDDGPSKNTPEVLNILKEEKVPATFFVLGEQSKQSPELISRIVNEGHAIGNHTYNHEYSQLYQNFVSFWNQIKQTEEVINDIVGIRPQLIRAPGGTYGHFDQTYFDLLEKGGYHVVDWNVDSGDSTRKNVPAKEIISNVEKAKLNDRMIVLMHDGAGHNETVKALPQIISFYRDHGYTFKTLTPEDEPLHFSVHVESKWSHRIAPGTAWIESHVDVNAELFHPGTVLALEVGRMQTELKSGEYRIENNKYMVPLRTLMEKLGAEVYWQGQERQVTISQEPYLLVVDLKKSLLQIVRPESKASSIQISISIRNDKVWVPLREVLQSTGHPIQEVTMDNDKRGIKTL</sequence>
<name>A0ABS4H674_9BACL</name>
<dbReference type="Gene3D" id="3.20.20.370">
    <property type="entry name" value="Glycoside hydrolase/deacetylase"/>
    <property type="match status" value="1"/>
</dbReference>
<evidence type="ECO:0000313" key="3">
    <source>
        <dbReference type="Proteomes" id="UP001519273"/>
    </source>
</evidence>
<dbReference type="Proteomes" id="UP001519273">
    <property type="component" value="Unassembled WGS sequence"/>
</dbReference>
<dbReference type="Gene3D" id="3.30.457.10">
    <property type="entry name" value="Copper amine oxidase-like, N-terminal domain"/>
    <property type="match status" value="1"/>
</dbReference>
<dbReference type="SUPFAM" id="SSF88713">
    <property type="entry name" value="Glycoside hydrolase/deacetylase"/>
    <property type="match status" value="1"/>
</dbReference>
<dbReference type="InterPro" id="IPR002509">
    <property type="entry name" value="NODB_dom"/>
</dbReference>
<dbReference type="PANTHER" id="PTHR10587">
    <property type="entry name" value="GLYCOSYL TRANSFERASE-RELATED"/>
    <property type="match status" value="1"/>
</dbReference>
<proteinExistence type="predicted"/>
<evidence type="ECO:0000259" key="1">
    <source>
        <dbReference type="PROSITE" id="PS51677"/>
    </source>
</evidence>
<dbReference type="InterPro" id="IPR012854">
    <property type="entry name" value="Cu_amine_oxidase-like_N"/>
</dbReference>
<dbReference type="InterPro" id="IPR050248">
    <property type="entry name" value="Polysacc_deacetylase_ArnD"/>
</dbReference>
<evidence type="ECO:0000313" key="2">
    <source>
        <dbReference type="EMBL" id="MBP1937991.1"/>
    </source>
</evidence>
<comment type="caution">
    <text evidence="2">The sequence shown here is derived from an EMBL/GenBank/DDBJ whole genome shotgun (WGS) entry which is preliminary data.</text>
</comment>
<dbReference type="InterPro" id="IPR011330">
    <property type="entry name" value="Glyco_hydro/deAcase_b/a-brl"/>
</dbReference>
<dbReference type="EMBL" id="JAGGKP010000009">
    <property type="protein sequence ID" value="MBP1937991.1"/>
    <property type="molecule type" value="Genomic_DNA"/>
</dbReference>
<dbReference type="Pfam" id="PF07833">
    <property type="entry name" value="Cu_amine_oxidN1"/>
    <property type="match status" value="1"/>
</dbReference>
<protein>
    <submittedName>
        <fullName evidence="2">Peptidoglycan/xylan/chitin deacetylase (PgdA/CDA1 family)</fullName>
    </submittedName>
</protein>